<protein>
    <submittedName>
        <fullName evidence="3">Glutathione S-transferase</fullName>
        <ecNumber evidence="3">2.5.1.18</ecNumber>
    </submittedName>
</protein>
<dbReference type="Pfam" id="PF13409">
    <property type="entry name" value="GST_N_2"/>
    <property type="match status" value="1"/>
</dbReference>
<comment type="caution">
    <text evidence="3">The sequence shown here is derived from an EMBL/GenBank/DDBJ whole genome shotgun (WGS) entry which is preliminary data.</text>
</comment>
<dbReference type="Pfam" id="PF14497">
    <property type="entry name" value="GST_C_3"/>
    <property type="match status" value="1"/>
</dbReference>
<dbReference type="AlphaFoldDB" id="A0A7X5YPY5"/>
<keyword evidence="4" id="KW-1185">Reference proteome</keyword>
<dbReference type="InterPro" id="IPR004045">
    <property type="entry name" value="Glutathione_S-Trfase_N"/>
</dbReference>
<dbReference type="InterPro" id="IPR040079">
    <property type="entry name" value="Glutathione_S-Trfase"/>
</dbReference>
<reference evidence="3 4" key="1">
    <citation type="submission" date="2020-03" db="EMBL/GenBank/DDBJ databases">
        <title>Genomic Encyclopedia of Type Strains, Phase IV (KMG-IV): sequencing the most valuable type-strain genomes for metagenomic binning, comparative biology and taxonomic classification.</title>
        <authorList>
            <person name="Goeker M."/>
        </authorList>
    </citation>
    <scope>NUCLEOTIDE SEQUENCE [LARGE SCALE GENOMIC DNA]</scope>
    <source>
        <strain evidence="3 4">DSM 4736</strain>
    </source>
</reference>
<dbReference type="EMBL" id="JAATJM010000002">
    <property type="protein sequence ID" value="NJC42699.1"/>
    <property type="molecule type" value="Genomic_DNA"/>
</dbReference>
<evidence type="ECO:0000259" key="1">
    <source>
        <dbReference type="PROSITE" id="PS50404"/>
    </source>
</evidence>
<dbReference type="SFLD" id="SFLDS00019">
    <property type="entry name" value="Glutathione_Transferase_(cytos"/>
    <property type="match status" value="1"/>
</dbReference>
<gene>
    <name evidence="3" type="ORF">GGQ87_002994</name>
</gene>
<dbReference type="Proteomes" id="UP000587415">
    <property type="component" value="Unassembled WGS sequence"/>
</dbReference>
<dbReference type="PROSITE" id="PS50404">
    <property type="entry name" value="GST_NTER"/>
    <property type="match status" value="1"/>
</dbReference>
<dbReference type="PANTHER" id="PTHR44051">
    <property type="entry name" value="GLUTATHIONE S-TRANSFERASE-RELATED"/>
    <property type="match status" value="1"/>
</dbReference>
<dbReference type="EC" id="2.5.1.18" evidence="3"/>
<name>A0A7X5YPY5_9CAUL</name>
<dbReference type="Gene3D" id="3.40.30.10">
    <property type="entry name" value="Glutaredoxin"/>
    <property type="match status" value="1"/>
</dbReference>
<evidence type="ECO:0000259" key="2">
    <source>
        <dbReference type="PROSITE" id="PS50405"/>
    </source>
</evidence>
<organism evidence="3 4">
    <name type="scientific">Brevundimonas alba</name>
    <dbReference type="NCBI Taxonomy" id="74314"/>
    <lineage>
        <taxon>Bacteria</taxon>
        <taxon>Pseudomonadati</taxon>
        <taxon>Pseudomonadota</taxon>
        <taxon>Alphaproteobacteria</taxon>
        <taxon>Caulobacterales</taxon>
        <taxon>Caulobacteraceae</taxon>
        <taxon>Brevundimonas</taxon>
    </lineage>
</organism>
<dbReference type="PROSITE" id="PS50405">
    <property type="entry name" value="GST_CTER"/>
    <property type="match status" value="1"/>
</dbReference>
<dbReference type="GO" id="GO:0004364">
    <property type="term" value="F:glutathione transferase activity"/>
    <property type="evidence" value="ECO:0007669"/>
    <property type="project" value="UniProtKB-EC"/>
</dbReference>
<evidence type="ECO:0000313" key="4">
    <source>
        <dbReference type="Proteomes" id="UP000587415"/>
    </source>
</evidence>
<accession>A0A7X5YPY5</accession>
<dbReference type="CDD" id="cd03046">
    <property type="entry name" value="GST_N_GTT1_like"/>
    <property type="match status" value="1"/>
</dbReference>
<dbReference type="InterPro" id="IPR036249">
    <property type="entry name" value="Thioredoxin-like_sf"/>
</dbReference>
<evidence type="ECO:0000313" key="3">
    <source>
        <dbReference type="EMBL" id="NJC42699.1"/>
    </source>
</evidence>
<dbReference type="InterPro" id="IPR010987">
    <property type="entry name" value="Glutathione-S-Trfase_C-like"/>
</dbReference>
<feature type="domain" description="GST N-terminal" evidence="1">
    <location>
        <begin position="22"/>
        <end position="92"/>
    </location>
</feature>
<dbReference type="SFLD" id="SFLDG00358">
    <property type="entry name" value="Main_(cytGST)"/>
    <property type="match status" value="1"/>
</dbReference>
<feature type="domain" description="GST C-terminal" evidence="2">
    <location>
        <begin position="95"/>
        <end position="218"/>
    </location>
</feature>
<proteinExistence type="predicted"/>
<dbReference type="InterPro" id="IPR036282">
    <property type="entry name" value="Glutathione-S-Trfase_C_sf"/>
</dbReference>
<dbReference type="InterPro" id="IPR004046">
    <property type="entry name" value="GST_C"/>
</dbReference>
<dbReference type="RefSeq" id="WP_168049079.1">
    <property type="nucleotide sequence ID" value="NZ_JAATJM010000002.1"/>
</dbReference>
<dbReference type="SUPFAM" id="SSF47616">
    <property type="entry name" value="GST C-terminal domain-like"/>
    <property type="match status" value="1"/>
</dbReference>
<sequence>MITLHAFANMFPGGIGETKDIRIQWALEEMGLPYEVRPLDYLAGEADSPAFSAISPFNQIPVLEDDGPDGRLVIAESCAILIHLAETSGRLMPADEAGRLKVIQWCFAATATVQPTLSMIAMVDAGFMGKDPAAREFLVGLAHRWLAGLERQLEGHEWITGDDFTIADLTLADVLREIRETDLMDGYPRVKAFYARAFARPARQKARELTAARMGVPLDAIA</sequence>
<dbReference type="PANTHER" id="PTHR44051:SF8">
    <property type="entry name" value="GLUTATHIONE S-TRANSFERASE GSTA"/>
    <property type="match status" value="1"/>
</dbReference>
<keyword evidence="3" id="KW-0808">Transferase</keyword>
<dbReference type="SUPFAM" id="SSF52833">
    <property type="entry name" value="Thioredoxin-like"/>
    <property type="match status" value="1"/>
</dbReference>
<dbReference type="Gene3D" id="1.20.1050.10">
    <property type="match status" value="1"/>
</dbReference>
<dbReference type="CDD" id="cd03207">
    <property type="entry name" value="GST_C_8"/>
    <property type="match status" value="1"/>
</dbReference>